<dbReference type="NCBIfam" id="TIGR02937">
    <property type="entry name" value="sigma70-ECF"/>
    <property type="match status" value="1"/>
</dbReference>
<dbReference type="PANTHER" id="PTHR43133">
    <property type="entry name" value="RNA POLYMERASE ECF-TYPE SIGMA FACTO"/>
    <property type="match status" value="1"/>
</dbReference>
<dbReference type="Proteomes" id="UP001429984">
    <property type="component" value="Unassembled WGS sequence"/>
</dbReference>
<dbReference type="Pfam" id="PF04542">
    <property type="entry name" value="Sigma70_r2"/>
    <property type="match status" value="1"/>
</dbReference>
<dbReference type="InterPro" id="IPR039425">
    <property type="entry name" value="RNA_pol_sigma-70-like"/>
</dbReference>
<accession>A0ABS0B620</accession>
<dbReference type="InterPro" id="IPR013249">
    <property type="entry name" value="RNA_pol_sigma70_r4_t2"/>
</dbReference>
<dbReference type="InterPro" id="IPR007627">
    <property type="entry name" value="RNA_pol_sigma70_r2"/>
</dbReference>
<reference evidence="9 10" key="1">
    <citation type="submission" date="2020-11" db="EMBL/GenBank/DDBJ databases">
        <title>Draft Genome Sequence and Secondary Metabolite Biosynthetic Potential of the Lysobacter niastensis Type strain DSM 18481.</title>
        <authorList>
            <person name="Turrini P."/>
            <person name="Artuso I."/>
            <person name="Tescari M."/>
            <person name="Lugli G.A."/>
            <person name="Frangipani E."/>
            <person name="Ventura M."/>
            <person name="Visca P."/>
        </authorList>
    </citation>
    <scope>NUCLEOTIDE SEQUENCE [LARGE SCALE GENOMIC DNA]</scope>
    <source>
        <strain evidence="9 10">DSM 18481</strain>
    </source>
</reference>
<keyword evidence="4 6" id="KW-0238">DNA-binding</keyword>
<sequence>MAQPGSTLARDYAAMDDAALVDLVLRGDRQAFRDIMRRCNQRLFRVARGVVNDDAEAEDVVQAAYVDAFAKLGDFRGQASLLTWLTRIVLNECYGRLRKRRPVVDIDQVEALQVDNIISFPEKFGNEDPAALAARDQARQLIEHAVDRLPEPFRIVFVMREIEDCTVEETAVVLELRPETVKTRLHRARRLLRAQLNDALSATLADAFPFLGTRCDRMTAAVMQRLERTFPPATELRPSSTTGEPTC</sequence>
<protein>
    <recommendedName>
        <fullName evidence="6">RNA polymerase sigma factor</fullName>
    </recommendedName>
</protein>
<evidence type="ECO:0000256" key="4">
    <source>
        <dbReference type="ARBA" id="ARBA00023125"/>
    </source>
</evidence>
<dbReference type="SUPFAM" id="SSF88659">
    <property type="entry name" value="Sigma3 and sigma4 domains of RNA polymerase sigma factors"/>
    <property type="match status" value="1"/>
</dbReference>
<gene>
    <name evidence="9" type="ORF">IU514_10325</name>
</gene>
<comment type="similarity">
    <text evidence="1 6">Belongs to the sigma-70 factor family. ECF subfamily.</text>
</comment>
<evidence type="ECO:0000256" key="6">
    <source>
        <dbReference type="RuleBase" id="RU000716"/>
    </source>
</evidence>
<comment type="caution">
    <text evidence="9">The sequence shown here is derived from an EMBL/GenBank/DDBJ whole genome shotgun (WGS) entry which is preliminary data.</text>
</comment>
<dbReference type="RefSeq" id="WP_194931027.1">
    <property type="nucleotide sequence ID" value="NZ_JADLZT010000005.1"/>
</dbReference>
<dbReference type="Gene3D" id="1.10.10.10">
    <property type="entry name" value="Winged helix-like DNA-binding domain superfamily/Winged helix DNA-binding domain"/>
    <property type="match status" value="1"/>
</dbReference>
<evidence type="ECO:0000256" key="3">
    <source>
        <dbReference type="ARBA" id="ARBA00023082"/>
    </source>
</evidence>
<evidence type="ECO:0000256" key="1">
    <source>
        <dbReference type="ARBA" id="ARBA00010641"/>
    </source>
</evidence>
<dbReference type="InterPro" id="IPR013325">
    <property type="entry name" value="RNA_pol_sigma_r2"/>
</dbReference>
<feature type="domain" description="RNA polymerase sigma factor 70 region 4 type 2" evidence="8">
    <location>
        <begin position="140"/>
        <end position="192"/>
    </location>
</feature>
<proteinExistence type="inferred from homology"/>
<evidence type="ECO:0000259" key="8">
    <source>
        <dbReference type="Pfam" id="PF08281"/>
    </source>
</evidence>
<evidence type="ECO:0000313" key="10">
    <source>
        <dbReference type="Proteomes" id="UP001429984"/>
    </source>
</evidence>
<name>A0ABS0B620_9GAMM</name>
<evidence type="ECO:0000313" key="9">
    <source>
        <dbReference type="EMBL" id="MBF6024425.1"/>
    </source>
</evidence>
<dbReference type="EMBL" id="JADLZT010000005">
    <property type="protein sequence ID" value="MBF6024425.1"/>
    <property type="molecule type" value="Genomic_DNA"/>
</dbReference>
<dbReference type="NCBIfam" id="NF008888">
    <property type="entry name" value="PRK11922.1"/>
    <property type="match status" value="1"/>
</dbReference>
<evidence type="ECO:0000259" key="7">
    <source>
        <dbReference type="Pfam" id="PF04542"/>
    </source>
</evidence>
<evidence type="ECO:0000256" key="5">
    <source>
        <dbReference type="ARBA" id="ARBA00023163"/>
    </source>
</evidence>
<keyword evidence="3 6" id="KW-0731">Sigma factor</keyword>
<dbReference type="InterPro" id="IPR036388">
    <property type="entry name" value="WH-like_DNA-bd_sf"/>
</dbReference>
<dbReference type="PROSITE" id="PS01063">
    <property type="entry name" value="SIGMA70_ECF"/>
    <property type="match status" value="1"/>
</dbReference>
<keyword evidence="10" id="KW-1185">Reference proteome</keyword>
<keyword evidence="2 6" id="KW-0805">Transcription regulation</keyword>
<dbReference type="PANTHER" id="PTHR43133:SF51">
    <property type="entry name" value="RNA POLYMERASE SIGMA FACTOR"/>
    <property type="match status" value="1"/>
</dbReference>
<dbReference type="SUPFAM" id="SSF88946">
    <property type="entry name" value="Sigma2 domain of RNA polymerase sigma factors"/>
    <property type="match status" value="1"/>
</dbReference>
<feature type="domain" description="RNA polymerase sigma-70 region 2" evidence="7">
    <location>
        <begin position="37"/>
        <end position="101"/>
    </location>
</feature>
<keyword evidence="5 6" id="KW-0804">Transcription</keyword>
<dbReference type="InterPro" id="IPR013324">
    <property type="entry name" value="RNA_pol_sigma_r3/r4-like"/>
</dbReference>
<dbReference type="Pfam" id="PF08281">
    <property type="entry name" value="Sigma70_r4_2"/>
    <property type="match status" value="1"/>
</dbReference>
<dbReference type="InterPro" id="IPR000838">
    <property type="entry name" value="RNA_pol_sigma70_ECF_CS"/>
</dbReference>
<organism evidence="9 10">
    <name type="scientific">Lysobacter niastensis</name>
    <dbReference type="NCBI Taxonomy" id="380629"/>
    <lineage>
        <taxon>Bacteria</taxon>
        <taxon>Pseudomonadati</taxon>
        <taxon>Pseudomonadota</taxon>
        <taxon>Gammaproteobacteria</taxon>
        <taxon>Lysobacterales</taxon>
        <taxon>Lysobacteraceae</taxon>
        <taxon>Lysobacter</taxon>
    </lineage>
</organism>
<evidence type="ECO:0000256" key="2">
    <source>
        <dbReference type="ARBA" id="ARBA00023015"/>
    </source>
</evidence>
<dbReference type="InterPro" id="IPR014284">
    <property type="entry name" value="RNA_pol_sigma-70_dom"/>
</dbReference>
<dbReference type="Gene3D" id="1.10.1740.10">
    <property type="match status" value="1"/>
</dbReference>